<dbReference type="RefSeq" id="WP_038475286.1">
    <property type="nucleotide sequence ID" value="NZ_CP007139.1"/>
</dbReference>
<keyword evidence="5" id="KW-1185">Reference proteome</keyword>
<dbReference type="AlphaFoldDB" id="A0A068NRT0"/>
<feature type="domain" description="Metallo-beta-lactamase" evidence="2">
    <location>
        <begin position="15"/>
        <end position="244"/>
    </location>
</feature>
<evidence type="ECO:0000259" key="3">
    <source>
        <dbReference type="SMART" id="SM01027"/>
    </source>
</evidence>
<evidence type="ECO:0000259" key="2">
    <source>
        <dbReference type="SMART" id="SM00849"/>
    </source>
</evidence>
<dbReference type="STRING" id="661478.OP10G_2763"/>
<dbReference type="EMBL" id="CP007139">
    <property type="protein sequence ID" value="AIE86131.1"/>
    <property type="molecule type" value="Genomic_DNA"/>
</dbReference>
<dbReference type="Pfam" id="PF07521">
    <property type="entry name" value="RMMBL"/>
    <property type="match status" value="1"/>
</dbReference>
<dbReference type="PANTHER" id="PTHR11203:SF37">
    <property type="entry name" value="INTEGRATOR COMPLEX SUBUNIT 11"/>
    <property type="match status" value="1"/>
</dbReference>
<dbReference type="Pfam" id="PF10996">
    <property type="entry name" value="Beta-Casp"/>
    <property type="match status" value="1"/>
</dbReference>
<dbReference type="Gene3D" id="3.40.50.10890">
    <property type="match status" value="1"/>
</dbReference>
<dbReference type="GO" id="GO:0004521">
    <property type="term" value="F:RNA endonuclease activity"/>
    <property type="evidence" value="ECO:0007669"/>
    <property type="project" value="TreeGrafter"/>
</dbReference>
<protein>
    <submittedName>
        <fullName evidence="4">Metallo-beta-lactamase family protein, RNA-specific</fullName>
    </submittedName>
</protein>
<dbReference type="Pfam" id="PF16661">
    <property type="entry name" value="Lactamase_B_6"/>
    <property type="match status" value="1"/>
</dbReference>
<name>A0A068NRT0_FIMGI</name>
<sequence>MAQSIGFYGAAETVTGSRHLLTLDGKRILVDCGLFQGTRDSRELNWLPFPVDPVSLDAVVITHAHMDHIGWLPRLVAQGYRGPIYATPATIGLCRISLPDSARIQEEDARRANRHGSRHQPALPLYTEEQAFDCMRQFRPVRYAENHELPGGATFRYHPAGHILGSAFAEIFFANGERILMGGDLGRYDTPIIRDPDVIEGAEYLVVESTYGDRLHPTGDPMEAIELILRDAWQTGASVIVPSFAIGRTQELLYFFRLLQDAGRMPRIPVYIDSPMAVSATRLYADAKEEHDEDMLLSVEQGRSELEPAGVTFIRDREQSKALNNQRGPIVIIAGSGMANGGRVVHHLMHRISDPNNIVLFTGYQAAGTLGRRILDGDPEVRILGQEVPVRARIEQLSALSAHADQGEILRWLGGFKTPPRQTFIVHGEPHAQEALREKIVSSLGWNAVIPHMGETFEL</sequence>
<dbReference type="InterPro" id="IPR022712">
    <property type="entry name" value="Beta_Casp"/>
</dbReference>
<dbReference type="Gene3D" id="3.60.15.10">
    <property type="entry name" value="Ribonuclease Z/Hydroxyacylglutathione hydrolase-like"/>
    <property type="match status" value="1"/>
</dbReference>
<dbReference type="PANTHER" id="PTHR11203">
    <property type="entry name" value="CLEAVAGE AND POLYADENYLATION SPECIFICITY FACTOR FAMILY MEMBER"/>
    <property type="match status" value="1"/>
</dbReference>
<keyword evidence="1" id="KW-0378">Hydrolase</keyword>
<dbReference type="GO" id="GO:0016787">
    <property type="term" value="F:hydrolase activity"/>
    <property type="evidence" value="ECO:0007669"/>
    <property type="project" value="UniProtKB-KW"/>
</dbReference>
<dbReference type="OrthoDB" id="9803916at2"/>
<dbReference type="KEGG" id="fgi:OP10G_2763"/>
<dbReference type="InterPro" id="IPR036866">
    <property type="entry name" value="RibonucZ/Hydroxyglut_hydro"/>
</dbReference>
<evidence type="ECO:0000313" key="5">
    <source>
        <dbReference type="Proteomes" id="UP000027982"/>
    </source>
</evidence>
<dbReference type="eggNOG" id="COG1236">
    <property type="taxonomic scope" value="Bacteria"/>
</dbReference>
<feature type="domain" description="Beta-Casp" evidence="3">
    <location>
        <begin position="249"/>
        <end position="374"/>
    </location>
</feature>
<dbReference type="InterPro" id="IPR011108">
    <property type="entry name" value="RMMBL"/>
</dbReference>
<dbReference type="SMART" id="SM01027">
    <property type="entry name" value="Beta-Casp"/>
    <property type="match status" value="1"/>
</dbReference>
<dbReference type="CDD" id="cd16295">
    <property type="entry name" value="TTHA0252-CPSF-like_MBL-fold"/>
    <property type="match status" value="1"/>
</dbReference>
<accession>A0A068NRT0</accession>
<dbReference type="InterPro" id="IPR050698">
    <property type="entry name" value="MBL"/>
</dbReference>
<reference evidence="4 5" key="1">
    <citation type="journal article" date="2014" name="PLoS ONE">
        <title>The first complete genome sequence of the class fimbriimonadia in the phylum armatimonadetes.</title>
        <authorList>
            <person name="Hu Z.Y."/>
            <person name="Wang Y.Z."/>
            <person name="Im W.T."/>
            <person name="Wang S.Y."/>
            <person name="Zhao G.P."/>
            <person name="Zheng H.J."/>
            <person name="Quan Z.X."/>
        </authorList>
    </citation>
    <scope>NUCLEOTIDE SEQUENCE [LARGE SCALE GENOMIC DNA]</scope>
    <source>
        <strain evidence="4">Gsoil 348</strain>
    </source>
</reference>
<dbReference type="HOGENOM" id="CLU_009673_5_2_0"/>
<dbReference type="SUPFAM" id="SSF56281">
    <property type="entry name" value="Metallo-hydrolase/oxidoreductase"/>
    <property type="match status" value="1"/>
</dbReference>
<dbReference type="InterPro" id="IPR001279">
    <property type="entry name" value="Metallo-B-lactamas"/>
</dbReference>
<organism evidence="4 5">
    <name type="scientific">Fimbriimonas ginsengisoli Gsoil 348</name>
    <dbReference type="NCBI Taxonomy" id="661478"/>
    <lineage>
        <taxon>Bacteria</taxon>
        <taxon>Bacillati</taxon>
        <taxon>Armatimonadota</taxon>
        <taxon>Fimbriimonadia</taxon>
        <taxon>Fimbriimonadales</taxon>
        <taxon>Fimbriimonadaceae</taxon>
        <taxon>Fimbriimonas</taxon>
    </lineage>
</organism>
<dbReference type="Proteomes" id="UP000027982">
    <property type="component" value="Chromosome"/>
</dbReference>
<gene>
    <name evidence="4" type="ORF">OP10G_2763</name>
</gene>
<evidence type="ECO:0000256" key="1">
    <source>
        <dbReference type="ARBA" id="ARBA00022801"/>
    </source>
</evidence>
<proteinExistence type="predicted"/>
<evidence type="ECO:0000313" key="4">
    <source>
        <dbReference type="EMBL" id="AIE86131.1"/>
    </source>
</evidence>
<dbReference type="SMART" id="SM00849">
    <property type="entry name" value="Lactamase_B"/>
    <property type="match status" value="1"/>
</dbReference>